<dbReference type="EMBL" id="KI669512">
    <property type="protein sequence ID" value="OCF31860.1"/>
    <property type="molecule type" value="Genomic_DNA"/>
</dbReference>
<feature type="compositionally biased region" description="Low complexity" evidence="1">
    <location>
        <begin position="167"/>
        <end position="177"/>
    </location>
</feature>
<reference evidence="4" key="2">
    <citation type="submission" date="2013-12" db="EMBL/GenBank/DDBJ databases">
        <title>Evolution of pathogenesis and genome organization in the Tremellales.</title>
        <authorList>
            <person name="Cuomo C."/>
            <person name="Litvintseva A."/>
            <person name="Heitman J."/>
            <person name="Chen Y."/>
            <person name="Sun S."/>
            <person name="Springer D."/>
            <person name="Dromer F."/>
            <person name="Young S."/>
            <person name="Zeng Q."/>
            <person name="Chapman S."/>
            <person name="Gujja S."/>
            <person name="Saif S."/>
            <person name="Birren B."/>
        </authorList>
    </citation>
    <scope>NUCLEOTIDE SEQUENCE [LARGE SCALE GENOMIC DNA]</scope>
    <source>
        <strain evidence="4">BCC8398</strain>
    </source>
</reference>
<evidence type="ECO:0000313" key="4">
    <source>
        <dbReference type="Proteomes" id="UP000092666"/>
    </source>
</evidence>
<feature type="compositionally biased region" description="Low complexity" evidence="1">
    <location>
        <begin position="276"/>
        <end position="288"/>
    </location>
</feature>
<feature type="compositionally biased region" description="Gly residues" evidence="1">
    <location>
        <begin position="479"/>
        <end position="488"/>
    </location>
</feature>
<keyword evidence="4" id="KW-1185">Reference proteome</keyword>
<evidence type="ECO:0000256" key="2">
    <source>
        <dbReference type="SAM" id="SignalP"/>
    </source>
</evidence>
<feature type="compositionally biased region" description="Low complexity" evidence="1">
    <location>
        <begin position="24"/>
        <end position="37"/>
    </location>
</feature>
<evidence type="ECO:0000256" key="1">
    <source>
        <dbReference type="SAM" id="MobiDB-lite"/>
    </source>
</evidence>
<feature type="region of interest" description="Disordered" evidence="1">
    <location>
        <begin position="24"/>
        <end position="50"/>
    </location>
</feature>
<gene>
    <name evidence="3" type="ORF">I316_06458</name>
</gene>
<dbReference type="AlphaFoldDB" id="A0A1B9GLB5"/>
<feature type="region of interest" description="Disordered" evidence="1">
    <location>
        <begin position="406"/>
        <end position="428"/>
    </location>
</feature>
<dbReference type="Proteomes" id="UP000092666">
    <property type="component" value="Unassembled WGS sequence"/>
</dbReference>
<reference evidence="3 4" key="1">
    <citation type="submission" date="2013-07" db="EMBL/GenBank/DDBJ databases">
        <title>The Genome Sequence of Cryptococcus heveanensis BCC8398.</title>
        <authorList>
            <consortium name="The Broad Institute Genome Sequencing Platform"/>
            <person name="Cuomo C."/>
            <person name="Litvintseva A."/>
            <person name="Chen Y."/>
            <person name="Heitman J."/>
            <person name="Sun S."/>
            <person name="Springer D."/>
            <person name="Dromer F."/>
            <person name="Young S.K."/>
            <person name="Zeng Q."/>
            <person name="Gargeya S."/>
            <person name="Fitzgerald M."/>
            <person name="Abouelleil A."/>
            <person name="Alvarado L."/>
            <person name="Berlin A.M."/>
            <person name="Chapman S.B."/>
            <person name="Dewar J."/>
            <person name="Goldberg J."/>
            <person name="Griggs A."/>
            <person name="Gujja S."/>
            <person name="Hansen M."/>
            <person name="Howarth C."/>
            <person name="Imamovic A."/>
            <person name="Larimer J."/>
            <person name="McCowan C."/>
            <person name="Murphy C."/>
            <person name="Pearson M."/>
            <person name="Priest M."/>
            <person name="Roberts A."/>
            <person name="Saif S."/>
            <person name="Shea T."/>
            <person name="Sykes S."/>
            <person name="Wortman J."/>
            <person name="Nusbaum C."/>
            <person name="Birren B."/>
        </authorList>
    </citation>
    <scope>NUCLEOTIDE SEQUENCE [LARGE SCALE GENOMIC DNA]</scope>
    <source>
        <strain evidence="3 4">BCC8398</strain>
    </source>
</reference>
<dbReference type="OrthoDB" id="2565397at2759"/>
<feature type="chain" id="PRO_5008627149" evidence="2">
    <location>
        <begin position="24"/>
        <end position="488"/>
    </location>
</feature>
<accession>A0A1B9GLB5</accession>
<sequence>MQLPSTTLFLVLFSLASAGLSEAASSSTSSTPSPSASHKPPATYSPDYKQCKNGVKSDPSCVPVTSDEEVAYLRSTGRRFKLLNEKRPDLKPIHASASRAAAAAASATAGSMVAPGLLRPELNYPNGDGSGNDNGKSAPSYVVIQQRDQDLSREKDIDNQGWNQGEDAASSSNDADSIGNRKYGFGSGGWGRPYIKRDTNDFAFPAAFSGSSSSFANYWNWNSPSLGFTSGTGTGTPSTGTALDIVSTEAILPVAPTAEAAVADTTADQTYAIASTPQLQDLPQSSSQNKDSTGNAKWGFGSGGWGRPWRRAPSASASPEDGSALDNCDIASDDVIVPIATSIGTGKEDTGNMKWGFGSGGWGRPFRRADVAGEATRSCVPQVSTSTGALPVPAVDVQPYSYPAVAAEQPSQPSTYDTTSPAATSQSVDDLGNKKWGFGSGGWGRPFARSALEYDAPPAPPSQEENENADDMGNRKYGFGSGGWGRPF</sequence>
<feature type="signal peptide" evidence="2">
    <location>
        <begin position="1"/>
        <end position="23"/>
    </location>
</feature>
<protein>
    <submittedName>
        <fullName evidence="3">Uncharacterized protein</fullName>
    </submittedName>
</protein>
<proteinExistence type="predicted"/>
<feature type="region of interest" description="Disordered" evidence="1">
    <location>
        <begin position="276"/>
        <end position="326"/>
    </location>
</feature>
<feature type="compositionally biased region" description="Polar residues" evidence="1">
    <location>
        <begin position="409"/>
        <end position="428"/>
    </location>
</feature>
<feature type="region of interest" description="Disordered" evidence="1">
    <location>
        <begin position="447"/>
        <end position="488"/>
    </location>
</feature>
<name>A0A1B9GLB5_9TREE</name>
<organism evidence="3 4">
    <name type="scientific">Kwoniella heveanensis BCC8398</name>
    <dbReference type="NCBI Taxonomy" id="1296120"/>
    <lineage>
        <taxon>Eukaryota</taxon>
        <taxon>Fungi</taxon>
        <taxon>Dikarya</taxon>
        <taxon>Basidiomycota</taxon>
        <taxon>Agaricomycotina</taxon>
        <taxon>Tremellomycetes</taxon>
        <taxon>Tremellales</taxon>
        <taxon>Cryptococcaceae</taxon>
        <taxon>Kwoniella</taxon>
    </lineage>
</organism>
<keyword evidence="2" id="KW-0732">Signal</keyword>
<feature type="region of interest" description="Disordered" evidence="1">
    <location>
        <begin position="157"/>
        <end position="180"/>
    </location>
</feature>
<evidence type="ECO:0000313" key="3">
    <source>
        <dbReference type="EMBL" id="OCF31860.1"/>
    </source>
</evidence>